<comment type="caution">
    <text evidence="2">The sequence shown here is derived from an EMBL/GenBank/DDBJ whole genome shotgun (WGS) entry which is preliminary data.</text>
</comment>
<dbReference type="Gene3D" id="3.90.50.10">
    <property type="entry name" value="Photosynthetic Reaction Center, subunit H, domain 2"/>
    <property type="match status" value="1"/>
</dbReference>
<evidence type="ECO:0000259" key="1">
    <source>
        <dbReference type="Pfam" id="PF05239"/>
    </source>
</evidence>
<dbReference type="EMBL" id="JNFQ01000004">
    <property type="protein sequence ID" value="KFG72011.1"/>
    <property type="molecule type" value="Genomic_DNA"/>
</dbReference>
<organism evidence="2 3">
    <name type="scientific">Streptomyces mutabilis</name>
    <dbReference type="NCBI Taxonomy" id="67332"/>
    <lineage>
        <taxon>Bacteria</taxon>
        <taxon>Bacillati</taxon>
        <taxon>Actinomycetota</taxon>
        <taxon>Actinomycetes</taxon>
        <taxon>Kitasatosporales</taxon>
        <taxon>Streptomycetaceae</taxon>
        <taxon>Streptomyces</taxon>
    </lineage>
</organism>
<evidence type="ECO:0000313" key="2">
    <source>
        <dbReference type="EMBL" id="KFG72011.1"/>
    </source>
</evidence>
<dbReference type="GO" id="GO:0030077">
    <property type="term" value="C:plasma membrane light-harvesting complex"/>
    <property type="evidence" value="ECO:0007669"/>
    <property type="project" value="InterPro"/>
</dbReference>
<dbReference type="InterPro" id="IPR027275">
    <property type="entry name" value="PRC-brl_dom"/>
</dbReference>
<name>A0A086MSZ3_9ACTN</name>
<proteinExistence type="predicted"/>
<dbReference type="InterPro" id="IPR011033">
    <property type="entry name" value="PRC_barrel-like_sf"/>
</dbReference>
<dbReference type="RefSeq" id="WP_043384048.1">
    <property type="nucleotide sequence ID" value="NZ_KN039948.1"/>
</dbReference>
<dbReference type="STRING" id="1915400.FM21_31125"/>
<accession>A0A086MSZ3</accession>
<dbReference type="Pfam" id="PF05239">
    <property type="entry name" value="PRC"/>
    <property type="match status" value="1"/>
</dbReference>
<dbReference type="Proteomes" id="UP000029095">
    <property type="component" value="Unassembled WGS sequence"/>
</dbReference>
<dbReference type="HOGENOM" id="CLU_140819_0_0_11"/>
<dbReference type="SUPFAM" id="SSF50346">
    <property type="entry name" value="PRC-barrel domain"/>
    <property type="match status" value="1"/>
</dbReference>
<dbReference type="AlphaFoldDB" id="A0A086MSZ3"/>
<keyword evidence="3" id="KW-1185">Reference proteome</keyword>
<reference evidence="2 3" key="1">
    <citation type="submission" date="2014-05" db="EMBL/GenBank/DDBJ databases">
        <title>Complete genome sequence of the Streptomyces mutabilis TRM45540.</title>
        <authorList>
            <person name="Luo X."/>
            <person name="Zhang L."/>
        </authorList>
    </citation>
    <scope>NUCLEOTIDE SEQUENCE [LARGE SCALE GENOMIC DNA]</scope>
    <source>
        <strain evidence="2 3">TRM45540</strain>
    </source>
</reference>
<gene>
    <name evidence="2" type="ORF">FM21_31125</name>
</gene>
<protein>
    <submittedName>
        <fullName evidence="2">Photosystem reaction center subunit H</fullName>
    </submittedName>
</protein>
<dbReference type="GO" id="GO:0019684">
    <property type="term" value="P:photosynthesis, light reaction"/>
    <property type="evidence" value="ECO:0007669"/>
    <property type="project" value="InterPro"/>
</dbReference>
<feature type="domain" description="PRC-barrel" evidence="1">
    <location>
        <begin position="5"/>
        <end position="76"/>
    </location>
</feature>
<sequence>MFEADNIRDWRGQDVVDSGGRKIGTLESIYFDTATDRPAFAAVTIGLPTRRRLVFVPVDKATVGPGYLKVTYDKSVVKDAPGIDPDGELAAEGEGAVFAHYDLPYEQGSRGERRLGRR</sequence>
<dbReference type="InterPro" id="IPR014747">
    <property type="entry name" value="Bac_photo_RC_H_C"/>
</dbReference>
<evidence type="ECO:0000313" key="3">
    <source>
        <dbReference type="Proteomes" id="UP000029095"/>
    </source>
</evidence>